<accession>A0AAD6JH83</accession>
<organism evidence="1 2">
    <name type="scientific">Salix udensis</name>
    <dbReference type="NCBI Taxonomy" id="889485"/>
    <lineage>
        <taxon>Eukaryota</taxon>
        <taxon>Viridiplantae</taxon>
        <taxon>Streptophyta</taxon>
        <taxon>Embryophyta</taxon>
        <taxon>Tracheophyta</taxon>
        <taxon>Spermatophyta</taxon>
        <taxon>Magnoliopsida</taxon>
        <taxon>eudicotyledons</taxon>
        <taxon>Gunneridae</taxon>
        <taxon>Pentapetalae</taxon>
        <taxon>rosids</taxon>
        <taxon>fabids</taxon>
        <taxon>Malpighiales</taxon>
        <taxon>Salicaceae</taxon>
        <taxon>Saliceae</taxon>
        <taxon>Salix</taxon>
    </lineage>
</organism>
<dbReference type="AlphaFoldDB" id="A0AAD6JH83"/>
<dbReference type="Proteomes" id="UP001162972">
    <property type="component" value="Chromosome 2"/>
</dbReference>
<protein>
    <submittedName>
        <fullName evidence="1">Uncharacterized protein</fullName>
    </submittedName>
</protein>
<keyword evidence="2" id="KW-1185">Reference proteome</keyword>
<name>A0AAD6JH83_9ROSI</name>
<gene>
    <name evidence="1" type="ORF">OIU84_013109</name>
</gene>
<comment type="caution">
    <text evidence="1">The sequence shown here is derived from an EMBL/GenBank/DDBJ whole genome shotgun (WGS) entry which is preliminary data.</text>
</comment>
<dbReference type="EMBL" id="JAPFFJ010000017">
    <property type="protein sequence ID" value="KAJ6405068.1"/>
    <property type="molecule type" value="Genomic_DNA"/>
</dbReference>
<sequence>MQGNQRELILEAAMSVEKAKIDELFYLFGRVMVVGLVLLLPRRHSQGSLLQSDSLVSVVGKGIQIKRLQLEHVIVSPMFPFFRLPVLNTAIYCHLH</sequence>
<proteinExistence type="predicted"/>
<reference evidence="1 2" key="1">
    <citation type="journal article" date="2023" name="Int. J. Mol. Sci.">
        <title>De Novo Assembly and Annotation of 11 Diverse Shrub Willow (Salix) Genomes Reveals Novel Gene Organization in Sex-Linked Regions.</title>
        <authorList>
            <person name="Hyden B."/>
            <person name="Feng K."/>
            <person name="Yates T.B."/>
            <person name="Jawdy S."/>
            <person name="Cereghino C."/>
            <person name="Smart L.B."/>
            <person name="Muchero W."/>
        </authorList>
    </citation>
    <scope>NUCLEOTIDE SEQUENCE [LARGE SCALE GENOMIC DNA]</scope>
    <source>
        <tissue evidence="1">Shoot tip</tissue>
    </source>
</reference>
<evidence type="ECO:0000313" key="2">
    <source>
        <dbReference type="Proteomes" id="UP001162972"/>
    </source>
</evidence>
<evidence type="ECO:0000313" key="1">
    <source>
        <dbReference type="EMBL" id="KAJ6405068.1"/>
    </source>
</evidence>